<evidence type="ECO:0000256" key="3">
    <source>
        <dbReference type="ARBA" id="ARBA00022827"/>
    </source>
</evidence>
<organism evidence="7 8">
    <name type="scientific">Colletotrichum higginsianum</name>
    <dbReference type="NCBI Taxonomy" id="80884"/>
    <lineage>
        <taxon>Eukaryota</taxon>
        <taxon>Fungi</taxon>
        <taxon>Dikarya</taxon>
        <taxon>Ascomycota</taxon>
        <taxon>Pezizomycotina</taxon>
        <taxon>Sordariomycetes</taxon>
        <taxon>Hypocreomycetidae</taxon>
        <taxon>Glomerellales</taxon>
        <taxon>Glomerellaceae</taxon>
        <taxon>Colletotrichum</taxon>
        <taxon>Colletotrichum destructivum species complex</taxon>
    </lineage>
</organism>
<dbReference type="InterPro" id="IPR016169">
    <property type="entry name" value="FAD-bd_PCMH_sub2"/>
</dbReference>
<keyword evidence="2" id="KW-0285">Flavoprotein</keyword>
<dbReference type="Proteomes" id="UP000305883">
    <property type="component" value="Unassembled WGS sequence"/>
</dbReference>
<dbReference type="Gene3D" id="3.30.465.10">
    <property type="match status" value="1"/>
</dbReference>
<dbReference type="Gene3D" id="3.30.43.10">
    <property type="entry name" value="Uridine Diphospho-n-acetylenolpyruvylglucosamine Reductase, domain 2"/>
    <property type="match status" value="1"/>
</dbReference>
<keyword evidence="5" id="KW-0732">Signal</keyword>
<dbReference type="InterPro" id="IPR016166">
    <property type="entry name" value="FAD-bd_PCMH"/>
</dbReference>
<name>A0A4T0VIZ8_9PEZI</name>
<evidence type="ECO:0000259" key="6">
    <source>
        <dbReference type="PROSITE" id="PS51387"/>
    </source>
</evidence>
<dbReference type="InterPro" id="IPR016167">
    <property type="entry name" value="FAD-bd_PCMH_sub1"/>
</dbReference>
<comment type="caution">
    <text evidence="7">The sequence shown here is derived from an EMBL/GenBank/DDBJ whole genome shotgun (WGS) entry which is preliminary data.</text>
</comment>
<dbReference type="EMBL" id="MWPZ01000008">
    <property type="protein sequence ID" value="TIC92268.1"/>
    <property type="molecule type" value="Genomic_DNA"/>
</dbReference>
<feature type="signal peptide" evidence="5">
    <location>
        <begin position="1"/>
        <end position="21"/>
    </location>
</feature>
<protein>
    <submittedName>
        <fullName evidence="7">FAD-dependent monooxygenase andF</fullName>
    </submittedName>
</protein>
<evidence type="ECO:0000256" key="5">
    <source>
        <dbReference type="SAM" id="SignalP"/>
    </source>
</evidence>
<dbReference type="InterPro" id="IPR036318">
    <property type="entry name" value="FAD-bd_PCMH-like_sf"/>
</dbReference>
<keyword evidence="4" id="KW-0560">Oxidoreductase</keyword>
<evidence type="ECO:0000256" key="2">
    <source>
        <dbReference type="ARBA" id="ARBA00022630"/>
    </source>
</evidence>
<dbReference type="AlphaFoldDB" id="A0A4T0VIZ8"/>
<dbReference type="InterPro" id="IPR006094">
    <property type="entry name" value="Oxid_FAD_bind_N"/>
</dbReference>
<feature type="chain" id="PRO_5020878221" evidence="5">
    <location>
        <begin position="22"/>
        <end position="512"/>
    </location>
</feature>
<dbReference type="PROSITE" id="PS51387">
    <property type="entry name" value="FAD_PCMH"/>
    <property type="match status" value="1"/>
</dbReference>
<evidence type="ECO:0000256" key="4">
    <source>
        <dbReference type="ARBA" id="ARBA00023002"/>
    </source>
</evidence>
<feature type="domain" description="FAD-binding PCMH-type" evidence="6">
    <location>
        <begin position="61"/>
        <end position="233"/>
    </location>
</feature>
<evidence type="ECO:0000313" key="8">
    <source>
        <dbReference type="Proteomes" id="UP000305883"/>
    </source>
</evidence>
<dbReference type="GO" id="GO:0004497">
    <property type="term" value="F:monooxygenase activity"/>
    <property type="evidence" value="ECO:0007669"/>
    <property type="project" value="UniProtKB-KW"/>
</dbReference>
<dbReference type="Pfam" id="PF01565">
    <property type="entry name" value="FAD_binding_4"/>
    <property type="match status" value="1"/>
</dbReference>
<dbReference type="PANTHER" id="PTHR42973:SF54">
    <property type="entry name" value="FAD-BINDING PCMH-TYPE DOMAIN-CONTAINING PROTEIN"/>
    <property type="match status" value="1"/>
</dbReference>
<dbReference type="PANTHER" id="PTHR42973">
    <property type="entry name" value="BINDING OXIDOREDUCTASE, PUTATIVE (AFU_ORTHOLOGUE AFUA_1G17690)-RELATED"/>
    <property type="match status" value="1"/>
</dbReference>
<reference evidence="7 8" key="1">
    <citation type="journal article" date="2019" name="Genome Biol. Evol.">
        <title>Genomic Plasticity Mediated by Transposable Elements in the Plant Pathogenic Fungus Colletotrichum higginsianum.</title>
        <authorList>
            <person name="Tsushima A."/>
            <person name="Gan P."/>
            <person name="Kumakura N."/>
            <person name="Narusaka M."/>
            <person name="Takano Y."/>
            <person name="Narusaka Y."/>
            <person name="Shirasu K."/>
        </authorList>
    </citation>
    <scope>NUCLEOTIDE SEQUENCE [LARGE SCALE GENOMIC DNA]</scope>
    <source>
        <strain evidence="7 8">MAFF305635-RFP</strain>
    </source>
</reference>
<evidence type="ECO:0000313" key="7">
    <source>
        <dbReference type="EMBL" id="TIC92268.1"/>
    </source>
</evidence>
<dbReference type="SUPFAM" id="SSF56176">
    <property type="entry name" value="FAD-binding/transporter-associated domain-like"/>
    <property type="match status" value="1"/>
</dbReference>
<evidence type="ECO:0000256" key="1">
    <source>
        <dbReference type="ARBA" id="ARBA00005466"/>
    </source>
</evidence>
<accession>A0A4T0VIZ8</accession>
<proteinExistence type="inferred from homology"/>
<dbReference type="InterPro" id="IPR050416">
    <property type="entry name" value="FAD-linked_Oxidoreductase"/>
</dbReference>
<dbReference type="Gene3D" id="3.40.462.20">
    <property type="match status" value="1"/>
</dbReference>
<keyword evidence="7" id="KW-0503">Monooxygenase</keyword>
<comment type="similarity">
    <text evidence="1">Belongs to the oxygen-dependent FAD-linked oxidoreductase family.</text>
</comment>
<sequence>MRATVAGSLFSCLMHGLPCLANPPDNPSSICDILNTALPGKVAYPDTAVYNKTNVYWSRRQDMESSCIVLPVSPEEVSKTLMLVTKNGSPFTVKGGGHTPFTGASNIENGVVIALDTLNAIDISPDLSTVSVGAGSRWINVSEAIEPLGLAVVGGRSPNVGVSGFLLGGGLSFLTGRRGFGCDNVRNFQVALVSGEIVNANPEENQDLYWALRGGGGSSFGIVTRFDLETYKQGDIWSRLTVWPASEAANVLGTFSTITKDKLHSGQDPDSHLMYGLAYPDGAEADGLVTTVYGFHLNLSSPHAPGGESDTMESFTQLPAQLMNNTLVSNLTGQVRHLSRFGEGKRETWYATSIRDGSDSRAFLADITTNFTAFADELRAAGDARKTAVHPSIVFQPLTNPSFEAMQRNGGNPTGLRPSEFPSYIISVPTTWTDPALDDFIETRTNQFVNDLSAMAKARGFGNGYEYMNYAGKLQDVIASYGEENQVKLQAIARKYDPDGLLRKLWEGYFKP</sequence>
<gene>
    <name evidence="7" type="ORF">CH35J_009993</name>
</gene>
<dbReference type="GO" id="GO:0071949">
    <property type="term" value="F:FAD binding"/>
    <property type="evidence" value="ECO:0007669"/>
    <property type="project" value="InterPro"/>
</dbReference>
<keyword evidence="3" id="KW-0274">FAD</keyword>
<dbReference type="OrthoDB" id="2151789at2759"/>